<dbReference type="Gene3D" id="3.10.50.40">
    <property type="match status" value="1"/>
</dbReference>
<comment type="subcellular location">
    <subcellularLocation>
        <location evidence="1">Cytoplasm</location>
    </subcellularLocation>
</comment>
<keyword evidence="2" id="KW-0963">Cytoplasm</keyword>
<evidence type="ECO:0000256" key="4">
    <source>
        <dbReference type="ARBA" id="ARBA00022803"/>
    </source>
</evidence>
<dbReference type="Gene3D" id="1.25.40.10">
    <property type="entry name" value="Tetratricopeptide repeat domain"/>
    <property type="match status" value="1"/>
</dbReference>
<dbReference type="InterPro" id="IPR056277">
    <property type="entry name" value="PPIase_AIP"/>
</dbReference>
<dbReference type="RefSeq" id="XP_017775835.1">
    <property type="nucleotide sequence ID" value="XM_017920346.1"/>
</dbReference>
<gene>
    <name evidence="7" type="primary">LOC108562134</name>
</gene>
<organism evidence="6 7">
    <name type="scientific">Nicrophorus vespilloides</name>
    <name type="common">Boreal carrion beetle</name>
    <dbReference type="NCBI Taxonomy" id="110193"/>
    <lineage>
        <taxon>Eukaryota</taxon>
        <taxon>Metazoa</taxon>
        <taxon>Ecdysozoa</taxon>
        <taxon>Arthropoda</taxon>
        <taxon>Hexapoda</taxon>
        <taxon>Insecta</taxon>
        <taxon>Pterygota</taxon>
        <taxon>Neoptera</taxon>
        <taxon>Endopterygota</taxon>
        <taxon>Coleoptera</taxon>
        <taxon>Polyphaga</taxon>
        <taxon>Staphyliniformia</taxon>
        <taxon>Silphidae</taxon>
        <taxon>Nicrophorinae</taxon>
        <taxon>Nicrophorus</taxon>
    </lineage>
</organism>
<keyword evidence="3" id="KW-0677">Repeat</keyword>
<evidence type="ECO:0000256" key="3">
    <source>
        <dbReference type="ARBA" id="ARBA00022737"/>
    </source>
</evidence>
<dbReference type="GeneID" id="108562134"/>
<sequence>MSGDQSLIEKRTIHSGTQGASFKNGTKVKFHFQTRKNDEKKTLIDDSKTMGAGKPMELVLGKKFKLEVWEVIVQKLALREVAAFVVDKSLVSQYPFVSKTLRDLDKKEVGHMCAMTIQTEGLGFEDLNDLMKNPCDLEFTLELLEVSQPGEYEKETWQMSEGERIDMVPMLKEKGNNEFKLKNYQAAAEYYTKAIAILEQLMTIEKPRDVEWNIINEKKLPILLNYALCKLFEGDFYTVIEHCTTVLESEPDNVKALYRRAKAHVGAWNPDLARRDFNRVIELDTKLISTVKKELNLLDEMIKTKNTEDKNKLKRLFS</sequence>
<evidence type="ECO:0000259" key="5">
    <source>
        <dbReference type="Pfam" id="PF23322"/>
    </source>
</evidence>
<dbReference type="Proteomes" id="UP000695000">
    <property type="component" value="Unplaced"/>
</dbReference>
<dbReference type="PANTHER" id="PTHR11242">
    <property type="entry name" value="ARYL HYDROCARBON RECEPTOR INTERACTING PROTEIN RELATED"/>
    <property type="match status" value="1"/>
</dbReference>
<keyword evidence="4" id="KW-0802">TPR repeat</keyword>
<reference evidence="7" key="1">
    <citation type="submission" date="2025-08" db="UniProtKB">
        <authorList>
            <consortium name="RefSeq"/>
        </authorList>
    </citation>
    <scope>IDENTIFICATION</scope>
    <source>
        <tissue evidence="7">Whole Larva</tissue>
    </source>
</reference>
<dbReference type="InterPro" id="IPR011990">
    <property type="entry name" value="TPR-like_helical_dom_sf"/>
</dbReference>
<evidence type="ECO:0000256" key="2">
    <source>
        <dbReference type="ARBA" id="ARBA00022490"/>
    </source>
</evidence>
<evidence type="ECO:0000313" key="7">
    <source>
        <dbReference type="RefSeq" id="XP_017775835.1"/>
    </source>
</evidence>
<keyword evidence="7" id="KW-0675">Receptor</keyword>
<feature type="domain" description="AIP/AIPL N-terminal FKBP-type PPIase" evidence="5">
    <location>
        <begin position="17"/>
        <end position="144"/>
    </location>
</feature>
<protein>
    <submittedName>
        <fullName evidence="7">AH receptor-interacting protein</fullName>
    </submittedName>
</protein>
<keyword evidence="6" id="KW-1185">Reference proteome</keyword>
<name>A0ABM1MMN5_NICVS</name>
<dbReference type="PANTHER" id="PTHR11242:SF0">
    <property type="entry name" value="TPR_REGION DOMAIN-CONTAINING PROTEIN"/>
    <property type="match status" value="1"/>
</dbReference>
<dbReference type="SUPFAM" id="SSF48452">
    <property type="entry name" value="TPR-like"/>
    <property type="match status" value="1"/>
</dbReference>
<dbReference type="InterPro" id="IPR019734">
    <property type="entry name" value="TPR_rpt"/>
</dbReference>
<dbReference type="Pfam" id="PF23322">
    <property type="entry name" value="PPIase_AIP"/>
    <property type="match status" value="1"/>
</dbReference>
<dbReference type="InterPro" id="IPR046357">
    <property type="entry name" value="PPIase_dom_sf"/>
</dbReference>
<dbReference type="InterPro" id="IPR039663">
    <property type="entry name" value="AIP/AIPL1/TTC9"/>
</dbReference>
<proteinExistence type="predicted"/>
<dbReference type="SUPFAM" id="SSF54534">
    <property type="entry name" value="FKBP-like"/>
    <property type="match status" value="1"/>
</dbReference>
<dbReference type="SMART" id="SM00028">
    <property type="entry name" value="TPR"/>
    <property type="match status" value="3"/>
</dbReference>
<evidence type="ECO:0000313" key="6">
    <source>
        <dbReference type="Proteomes" id="UP000695000"/>
    </source>
</evidence>
<accession>A0ABM1MMN5</accession>
<evidence type="ECO:0000256" key="1">
    <source>
        <dbReference type="ARBA" id="ARBA00004496"/>
    </source>
</evidence>